<feature type="region of interest" description="Disordered" evidence="1">
    <location>
        <begin position="1"/>
        <end position="73"/>
    </location>
</feature>
<feature type="compositionally biased region" description="Acidic residues" evidence="1">
    <location>
        <begin position="256"/>
        <end position="271"/>
    </location>
</feature>
<dbReference type="GO" id="GO:2000779">
    <property type="term" value="P:regulation of double-strand break repair"/>
    <property type="evidence" value="ECO:0007669"/>
    <property type="project" value="TreeGrafter"/>
</dbReference>
<feature type="compositionally biased region" description="Basic and acidic residues" evidence="1">
    <location>
        <begin position="12"/>
        <end position="43"/>
    </location>
</feature>
<dbReference type="RefSeq" id="XP_031569628.1">
    <property type="nucleotide sequence ID" value="XM_031713768.1"/>
</dbReference>
<organism evidence="2 3">
    <name type="scientific">Actinia tenebrosa</name>
    <name type="common">Australian red waratah sea anemone</name>
    <dbReference type="NCBI Taxonomy" id="6105"/>
    <lineage>
        <taxon>Eukaryota</taxon>
        <taxon>Metazoa</taxon>
        <taxon>Cnidaria</taxon>
        <taxon>Anthozoa</taxon>
        <taxon>Hexacorallia</taxon>
        <taxon>Actiniaria</taxon>
        <taxon>Actiniidae</taxon>
        <taxon>Actinia</taxon>
    </lineage>
</organism>
<feature type="compositionally biased region" description="Acidic residues" evidence="1">
    <location>
        <begin position="59"/>
        <end position="70"/>
    </location>
</feature>
<name>A0A6P8ITV5_ACTTE</name>
<dbReference type="KEGG" id="aten:116304107"/>
<dbReference type="PANTHER" id="PTHR13468">
    <property type="entry name" value="DEK PROTEIN"/>
    <property type="match status" value="1"/>
</dbReference>
<reference evidence="3" key="1">
    <citation type="submission" date="2025-08" db="UniProtKB">
        <authorList>
            <consortium name="RefSeq"/>
        </authorList>
    </citation>
    <scope>IDENTIFICATION</scope>
</reference>
<dbReference type="InParanoid" id="A0A6P8ITV5"/>
<dbReference type="GO" id="GO:0003677">
    <property type="term" value="F:DNA binding"/>
    <property type="evidence" value="ECO:0007669"/>
    <property type="project" value="InterPro"/>
</dbReference>
<evidence type="ECO:0000313" key="2">
    <source>
        <dbReference type="Proteomes" id="UP000515163"/>
    </source>
</evidence>
<evidence type="ECO:0000256" key="1">
    <source>
        <dbReference type="SAM" id="MobiDB-lite"/>
    </source>
</evidence>
<dbReference type="GO" id="GO:0005634">
    <property type="term" value="C:nucleus"/>
    <property type="evidence" value="ECO:0007669"/>
    <property type="project" value="TreeGrafter"/>
</dbReference>
<dbReference type="InterPro" id="IPR044198">
    <property type="entry name" value="DEK"/>
</dbReference>
<dbReference type="AlphaFoldDB" id="A0A6P8ITV5"/>
<evidence type="ECO:0000313" key="3">
    <source>
        <dbReference type="RefSeq" id="XP_031569628.1"/>
    </source>
</evidence>
<gene>
    <name evidence="3" type="primary">LOC116304107</name>
</gene>
<keyword evidence="2" id="KW-1185">Reference proteome</keyword>
<sequence length="327" mass="37711">MSVLLEEVITMADDKKNQKEHTEKDSENATESDEKVNDAEVKGAKKKVAGKAKEKKEEEGDDESSEDEELFGLYDKPLVMEGKRQRKRTDFLVKDQAEIKKEPQPLVFNGKGETLGSMEVVNHELSRCTGQELKPLHKLLFGRDGRSTEIKKNIRAFNGFNFEEGTKEYENKKFMVERFTNEGLKRLLEILDLEKKGTREDLKERVFTFLMKPKGSGRTVKSAKKKAKKSKPKSKGKGEKRKRTSAKVQKSSEQVKDDDEDEDEEESEEEETTMHHFRYTRKCLWQVIEQHIKQTRPKHAVRLRIECTTPGMNYTAVKVSTIAAYTT</sequence>
<dbReference type="PANTHER" id="PTHR13468:SF1">
    <property type="entry name" value="PROTEIN DEK"/>
    <property type="match status" value="1"/>
</dbReference>
<dbReference type="GeneID" id="116304107"/>
<proteinExistence type="predicted"/>
<accession>A0A6P8ITV5</accession>
<feature type="compositionally biased region" description="Basic residues" evidence="1">
    <location>
        <begin position="221"/>
        <end position="245"/>
    </location>
</feature>
<feature type="region of interest" description="Disordered" evidence="1">
    <location>
        <begin position="216"/>
        <end position="273"/>
    </location>
</feature>
<dbReference type="GO" id="GO:0006325">
    <property type="term" value="P:chromatin organization"/>
    <property type="evidence" value="ECO:0007669"/>
    <property type="project" value="InterPro"/>
</dbReference>
<dbReference type="GO" id="GO:0042393">
    <property type="term" value="F:histone binding"/>
    <property type="evidence" value="ECO:0007669"/>
    <property type="project" value="TreeGrafter"/>
</dbReference>
<dbReference type="Proteomes" id="UP000515163">
    <property type="component" value="Unplaced"/>
</dbReference>
<dbReference type="OrthoDB" id="370884at2759"/>
<protein>
    <submittedName>
        <fullName evidence="3">Protein DEK-like</fullName>
    </submittedName>
</protein>